<dbReference type="GO" id="GO:0016413">
    <property type="term" value="F:O-acetyltransferase activity"/>
    <property type="evidence" value="ECO:0007669"/>
    <property type="project" value="InterPro"/>
</dbReference>
<evidence type="ECO:0000259" key="9">
    <source>
        <dbReference type="Pfam" id="PF14416"/>
    </source>
</evidence>
<keyword evidence="5 7" id="KW-1133">Transmembrane helix</keyword>
<dbReference type="InterPro" id="IPR026057">
    <property type="entry name" value="TBL_C"/>
</dbReference>
<organism evidence="10 11">
    <name type="scientific">Nepenthes gracilis</name>
    <name type="common">Slender pitcher plant</name>
    <dbReference type="NCBI Taxonomy" id="150966"/>
    <lineage>
        <taxon>Eukaryota</taxon>
        <taxon>Viridiplantae</taxon>
        <taxon>Streptophyta</taxon>
        <taxon>Embryophyta</taxon>
        <taxon>Tracheophyta</taxon>
        <taxon>Spermatophyta</taxon>
        <taxon>Magnoliopsida</taxon>
        <taxon>eudicotyledons</taxon>
        <taxon>Gunneridae</taxon>
        <taxon>Pentapetalae</taxon>
        <taxon>Caryophyllales</taxon>
        <taxon>Nepenthaceae</taxon>
        <taxon>Nepenthes</taxon>
    </lineage>
</organism>
<dbReference type="AlphaFoldDB" id="A0AAD3XMA1"/>
<dbReference type="InterPro" id="IPR029962">
    <property type="entry name" value="TBL"/>
</dbReference>
<dbReference type="Pfam" id="PF13839">
    <property type="entry name" value="PC-Esterase"/>
    <property type="match status" value="1"/>
</dbReference>
<evidence type="ECO:0000313" key="11">
    <source>
        <dbReference type="Proteomes" id="UP001279734"/>
    </source>
</evidence>
<evidence type="ECO:0000313" key="10">
    <source>
        <dbReference type="EMBL" id="GMH09972.1"/>
    </source>
</evidence>
<evidence type="ECO:0000256" key="3">
    <source>
        <dbReference type="ARBA" id="ARBA00022692"/>
    </source>
</evidence>
<evidence type="ECO:0000259" key="8">
    <source>
        <dbReference type="Pfam" id="PF13839"/>
    </source>
</evidence>
<keyword evidence="4" id="KW-0735">Signal-anchor</keyword>
<dbReference type="GO" id="GO:0005794">
    <property type="term" value="C:Golgi apparatus"/>
    <property type="evidence" value="ECO:0007669"/>
    <property type="project" value="TreeGrafter"/>
</dbReference>
<comment type="similarity">
    <text evidence="2">Belongs to the PC-esterase family. TBL subfamily.</text>
</comment>
<name>A0AAD3XMA1_NEPGR</name>
<dbReference type="GO" id="GO:0016020">
    <property type="term" value="C:membrane"/>
    <property type="evidence" value="ECO:0007669"/>
    <property type="project" value="UniProtKB-SubCell"/>
</dbReference>
<feature type="domain" description="Trichome birefringence-like C-terminal" evidence="8">
    <location>
        <begin position="118"/>
        <end position="306"/>
    </location>
</feature>
<dbReference type="PANTHER" id="PTHR32285:SF53">
    <property type="entry name" value="PROTEIN TRICHOME BIREFRINGENCE-LIKE 9"/>
    <property type="match status" value="1"/>
</dbReference>
<keyword evidence="6 7" id="KW-0472">Membrane</keyword>
<comment type="caution">
    <text evidence="10">The sequence shown here is derived from an EMBL/GenBank/DDBJ whole genome shotgun (WGS) entry which is preliminary data.</text>
</comment>
<evidence type="ECO:0008006" key="12">
    <source>
        <dbReference type="Google" id="ProtNLM"/>
    </source>
</evidence>
<reference evidence="10" key="1">
    <citation type="submission" date="2023-05" db="EMBL/GenBank/DDBJ databases">
        <title>Nepenthes gracilis genome sequencing.</title>
        <authorList>
            <person name="Fukushima K."/>
        </authorList>
    </citation>
    <scope>NUCLEOTIDE SEQUENCE</scope>
    <source>
        <strain evidence="10">SING2019-196</strain>
    </source>
</reference>
<evidence type="ECO:0000256" key="1">
    <source>
        <dbReference type="ARBA" id="ARBA00004167"/>
    </source>
</evidence>
<dbReference type="PANTHER" id="PTHR32285">
    <property type="entry name" value="PROTEIN TRICHOME BIREFRINGENCE-LIKE 9-RELATED"/>
    <property type="match status" value="1"/>
</dbReference>
<accession>A0AAD3XMA1</accession>
<feature type="domain" description="Trichome birefringence-like N-terminal" evidence="9">
    <location>
        <begin position="64"/>
        <end position="117"/>
    </location>
</feature>
<proteinExistence type="inferred from homology"/>
<dbReference type="InterPro" id="IPR025846">
    <property type="entry name" value="TBL_N"/>
</dbReference>
<sequence>MDLQTRKTQNFHHHHPSIVNKLHAYAFSFLVILLTILIFCNILSHFNPRTFLGIAFRSPFQPPPCDYSNGNWVFDDGYPLQKYTENCRFLDPGFRCHQNGRLDQGFRNWRWQPYGCDLPRFNASDFLGRSRNGRIVFAGDSIARNQWESLLCMLAQAISNQSTIYEENGSPITKHKGYLSIRFLDYNLTVQYYRAPFLVGVGRPPVNSSAQVRRAIWVDKLHWFSERWVGANVLIFSGGHWWNDDKTVKVGSYFQEGGTINMTMDYKEAFWRSLKTWKSWAMQNLDRKRTHIFFRSFSSVHYRWENPPGSGSTQLATHVKNGRRLAGCRANCYTTSKGILHVKLFT</sequence>
<keyword evidence="3 7" id="KW-0812">Transmembrane</keyword>
<evidence type="ECO:0000256" key="4">
    <source>
        <dbReference type="ARBA" id="ARBA00022968"/>
    </source>
</evidence>
<dbReference type="Proteomes" id="UP001279734">
    <property type="component" value="Unassembled WGS sequence"/>
</dbReference>
<evidence type="ECO:0000256" key="2">
    <source>
        <dbReference type="ARBA" id="ARBA00007727"/>
    </source>
</evidence>
<protein>
    <recommendedName>
        <fullName evidence="12">Trichome birefringence-like N-terminal domain-containing protein</fullName>
    </recommendedName>
</protein>
<comment type="subcellular location">
    <subcellularLocation>
        <location evidence="1">Membrane</location>
        <topology evidence="1">Single-pass membrane protein</topology>
    </subcellularLocation>
</comment>
<gene>
    <name evidence="10" type="ORF">Nepgr_011813</name>
</gene>
<dbReference type="EMBL" id="BSYO01000009">
    <property type="protein sequence ID" value="GMH09972.1"/>
    <property type="molecule type" value="Genomic_DNA"/>
</dbReference>
<feature type="transmembrane region" description="Helical" evidence="7">
    <location>
        <begin position="22"/>
        <end position="43"/>
    </location>
</feature>
<evidence type="ECO:0000256" key="6">
    <source>
        <dbReference type="ARBA" id="ARBA00023136"/>
    </source>
</evidence>
<evidence type="ECO:0000256" key="5">
    <source>
        <dbReference type="ARBA" id="ARBA00022989"/>
    </source>
</evidence>
<evidence type="ECO:0000256" key="7">
    <source>
        <dbReference type="SAM" id="Phobius"/>
    </source>
</evidence>
<dbReference type="Pfam" id="PF14416">
    <property type="entry name" value="PMR5N"/>
    <property type="match status" value="1"/>
</dbReference>
<keyword evidence="11" id="KW-1185">Reference proteome</keyword>